<evidence type="ECO:0000313" key="2">
    <source>
        <dbReference type="EMBL" id="PNH12321.1"/>
    </source>
</evidence>
<protein>
    <submittedName>
        <fullName evidence="2">Uncharacterized protein</fullName>
    </submittedName>
</protein>
<proteinExistence type="predicted"/>
<dbReference type="AlphaFoldDB" id="A0A2J8AII4"/>
<feature type="region of interest" description="Disordered" evidence="1">
    <location>
        <begin position="68"/>
        <end position="114"/>
    </location>
</feature>
<gene>
    <name evidence="2" type="ORF">TSOC_000815</name>
</gene>
<evidence type="ECO:0000256" key="1">
    <source>
        <dbReference type="SAM" id="MobiDB-lite"/>
    </source>
</evidence>
<sequence>MDPERQQSASSARSSGAQNAAARAPAAPAASKGPQPALPPAADTAATSCCMEAHACMACTISTALRASGMSGPRQHCATAMPTSSRDRGARKSASSEEEEEAAAGAPPPGWARGVREGLIKSWGAEAEGVEAPSGEAEVPRMVSAPARTEPW</sequence>
<feature type="region of interest" description="Disordered" evidence="1">
    <location>
        <begin position="1"/>
        <end position="46"/>
    </location>
</feature>
<dbReference type="EMBL" id="PGGS01000011">
    <property type="protein sequence ID" value="PNH12321.1"/>
    <property type="molecule type" value="Genomic_DNA"/>
</dbReference>
<dbReference type="Proteomes" id="UP000236333">
    <property type="component" value="Unassembled WGS sequence"/>
</dbReference>
<feature type="region of interest" description="Disordered" evidence="1">
    <location>
        <begin position="128"/>
        <end position="152"/>
    </location>
</feature>
<accession>A0A2J8AII4</accession>
<reference evidence="2 3" key="1">
    <citation type="journal article" date="2017" name="Mol. Biol. Evol.">
        <title>The 4-celled Tetrabaena socialis nuclear genome reveals the essential components for genetic control of cell number at the origin of multicellularity in the volvocine lineage.</title>
        <authorList>
            <person name="Featherston J."/>
            <person name="Arakaki Y."/>
            <person name="Hanschen E.R."/>
            <person name="Ferris P.J."/>
            <person name="Michod R.E."/>
            <person name="Olson B.J.S.C."/>
            <person name="Nozaki H."/>
            <person name="Durand P.M."/>
        </authorList>
    </citation>
    <scope>NUCLEOTIDE SEQUENCE [LARGE SCALE GENOMIC DNA]</scope>
    <source>
        <strain evidence="2 3">NIES-571</strain>
    </source>
</reference>
<name>A0A2J8AII4_9CHLO</name>
<keyword evidence="3" id="KW-1185">Reference proteome</keyword>
<comment type="caution">
    <text evidence="2">The sequence shown here is derived from an EMBL/GenBank/DDBJ whole genome shotgun (WGS) entry which is preliminary data.</text>
</comment>
<organism evidence="2 3">
    <name type="scientific">Tetrabaena socialis</name>
    <dbReference type="NCBI Taxonomy" id="47790"/>
    <lineage>
        <taxon>Eukaryota</taxon>
        <taxon>Viridiplantae</taxon>
        <taxon>Chlorophyta</taxon>
        <taxon>core chlorophytes</taxon>
        <taxon>Chlorophyceae</taxon>
        <taxon>CS clade</taxon>
        <taxon>Chlamydomonadales</taxon>
        <taxon>Tetrabaenaceae</taxon>
        <taxon>Tetrabaena</taxon>
    </lineage>
</organism>
<evidence type="ECO:0000313" key="3">
    <source>
        <dbReference type="Proteomes" id="UP000236333"/>
    </source>
</evidence>